<protein>
    <submittedName>
        <fullName evidence="1">Uncharacterized protein</fullName>
    </submittedName>
</protein>
<accession>A0ACB8Y9E6</accession>
<evidence type="ECO:0000313" key="2">
    <source>
        <dbReference type="Proteomes" id="UP001055879"/>
    </source>
</evidence>
<keyword evidence="2" id="KW-1185">Reference proteome</keyword>
<proteinExistence type="predicted"/>
<reference evidence="1 2" key="2">
    <citation type="journal article" date="2022" name="Mol. Ecol. Resour.">
        <title>The genomes of chicory, endive, great burdock and yacon provide insights into Asteraceae paleo-polyploidization history and plant inulin production.</title>
        <authorList>
            <person name="Fan W."/>
            <person name="Wang S."/>
            <person name="Wang H."/>
            <person name="Wang A."/>
            <person name="Jiang F."/>
            <person name="Liu H."/>
            <person name="Zhao H."/>
            <person name="Xu D."/>
            <person name="Zhang Y."/>
        </authorList>
    </citation>
    <scope>NUCLEOTIDE SEQUENCE [LARGE SCALE GENOMIC DNA]</scope>
    <source>
        <strain evidence="2">cv. Niubang</strain>
    </source>
</reference>
<name>A0ACB8Y9E6_ARCLA</name>
<dbReference type="EMBL" id="CM042059">
    <property type="protein sequence ID" value="KAI3681187.1"/>
    <property type="molecule type" value="Genomic_DNA"/>
</dbReference>
<comment type="caution">
    <text evidence="1">The sequence shown here is derived from an EMBL/GenBank/DDBJ whole genome shotgun (WGS) entry which is preliminary data.</text>
</comment>
<evidence type="ECO:0000313" key="1">
    <source>
        <dbReference type="EMBL" id="KAI3681187.1"/>
    </source>
</evidence>
<organism evidence="1 2">
    <name type="scientific">Arctium lappa</name>
    <name type="common">Greater burdock</name>
    <name type="synonym">Lappa major</name>
    <dbReference type="NCBI Taxonomy" id="4217"/>
    <lineage>
        <taxon>Eukaryota</taxon>
        <taxon>Viridiplantae</taxon>
        <taxon>Streptophyta</taxon>
        <taxon>Embryophyta</taxon>
        <taxon>Tracheophyta</taxon>
        <taxon>Spermatophyta</taxon>
        <taxon>Magnoliopsida</taxon>
        <taxon>eudicotyledons</taxon>
        <taxon>Gunneridae</taxon>
        <taxon>Pentapetalae</taxon>
        <taxon>asterids</taxon>
        <taxon>campanulids</taxon>
        <taxon>Asterales</taxon>
        <taxon>Asteraceae</taxon>
        <taxon>Carduoideae</taxon>
        <taxon>Cardueae</taxon>
        <taxon>Arctiinae</taxon>
        <taxon>Arctium</taxon>
    </lineage>
</organism>
<gene>
    <name evidence="1" type="ORF">L6452_35972</name>
</gene>
<dbReference type="Proteomes" id="UP001055879">
    <property type="component" value="Linkage Group LG13"/>
</dbReference>
<reference evidence="2" key="1">
    <citation type="journal article" date="2022" name="Mol. Ecol. Resour.">
        <title>The genomes of chicory, endive, great burdock and yacon provide insights into Asteraceae palaeo-polyploidization history and plant inulin production.</title>
        <authorList>
            <person name="Fan W."/>
            <person name="Wang S."/>
            <person name="Wang H."/>
            <person name="Wang A."/>
            <person name="Jiang F."/>
            <person name="Liu H."/>
            <person name="Zhao H."/>
            <person name="Xu D."/>
            <person name="Zhang Y."/>
        </authorList>
    </citation>
    <scope>NUCLEOTIDE SEQUENCE [LARGE SCALE GENOMIC DNA]</scope>
    <source>
        <strain evidence="2">cv. Niubang</strain>
    </source>
</reference>
<sequence>MRFLLSRTLRYLHSLALSAVKWIPSLMAIVRMSTSKPQFDVINNSINELATEVRNTVEVVQSQTSSLQNLHRTISSVSDGLSTKADNSELQALKAIVTQLQKDVLLQTPLFPSFTEDDPLALDMVAEFGTMAITTIHDIEIKEQARSQAEIVAAKSKATAEASAVVATTNDGAPTSADPDCDASHVDDDKEGELNSEEPSQSEGEQEDEEE</sequence>